<organism evidence="8">
    <name type="scientific">Vanderwaltozyma polyspora (strain ATCC 22028 / DSM 70294 / BCRC 21397 / CBS 2163 / NBRC 10782 / NRRL Y-8283 / UCD 57-17)</name>
    <name type="common">Kluyveromyces polysporus</name>
    <dbReference type="NCBI Taxonomy" id="436907"/>
    <lineage>
        <taxon>Eukaryota</taxon>
        <taxon>Fungi</taxon>
        <taxon>Dikarya</taxon>
        <taxon>Ascomycota</taxon>
        <taxon>Saccharomycotina</taxon>
        <taxon>Saccharomycetes</taxon>
        <taxon>Saccharomycetales</taxon>
        <taxon>Saccharomycetaceae</taxon>
        <taxon>Vanderwaltozyma</taxon>
    </lineage>
</organism>
<dbReference type="SUPFAM" id="SSF57850">
    <property type="entry name" value="RING/U-box"/>
    <property type="match status" value="1"/>
</dbReference>
<accession>A7TI31</accession>
<dbReference type="InterPro" id="IPR049627">
    <property type="entry name" value="SLX8"/>
</dbReference>
<proteinExistence type="predicted"/>
<dbReference type="GO" id="GO:0061630">
    <property type="term" value="F:ubiquitin protein ligase activity"/>
    <property type="evidence" value="ECO:0007669"/>
    <property type="project" value="InterPro"/>
</dbReference>
<feature type="domain" description="RING-type" evidence="6">
    <location>
        <begin position="120"/>
        <end position="164"/>
    </location>
</feature>
<dbReference type="UniPathway" id="UPA00143"/>
<feature type="region of interest" description="Disordered" evidence="5">
    <location>
        <begin position="1"/>
        <end position="25"/>
    </location>
</feature>
<keyword evidence="8" id="KW-1185">Reference proteome</keyword>
<dbReference type="InParanoid" id="A7TI31"/>
<evidence type="ECO:0000313" key="7">
    <source>
        <dbReference type="EMBL" id="EDO18038.1"/>
    </source>
</evidence>
<dbReference type="OrthoDB" id="6270329at2759"/>
<dbReference type="GO" id="GO:0140082">
    <property type="term" value="F:SUMO-ubiquitin ligase activity"/>
    <property type="evidence" value="ECO:0007669"/>
    <property type="project" value="TreeGrafter"/>
</dbReference>
<evidence type="ECO:0000256" key="3">
    <source>
        <dbReference type="ARBA" id="ARBA00022833"/>
    </source>
</evidence>
<evidence type="ECO:0000256" key="4">
    <source>
        <dbReference type="PROSITE-ProRule" id="PRU00175"/>
    </source>
</evidence>
<dbReference type="InterPro" id="IPR001841">
    <property type="entry name" value="Znf_RING"/>
</dbReference>
<dbReference type="PROSITE" id="PS50089">
    <property type="entry name" value="ZF_RING_2"/>
    <property type="match status" value="1"/>
</dbReference>
<dbReference type="eggNOG" id="KOG2164">
    <property type="taxonomic scope" value="Eukaryota"/>
</dbReference>
<dbReference type="GO" id="GO:0006511">
    <property type="term" value="P:ubiquitin-dependent protein catabolic process"/>
    <property type="evidence" value="ECO:0007669"/>
    <property type="project" value="TreeGrafter"/>
</dbReference>
<dbReference type="RefSeq" id="XP_001645896.1">
    <property type="nucleotide sequence ID" value="XM_001645846.1"/>
</dbReference>
<evidence type="ECO:0000256" key="1">
    <source>
        <dbReference type="ARBA" id="ARBA00022723"/>
    </source>
</evidence>
<dbReference type="SMART" id="SM00184">
    <property type="entry name" value="RING"/>
    <property type="match status" value="1"/>
</dbReference>
<protein>
    <recommendedName>
        <fullName evidence="6">RING-type domain-containing protein</fullName>
    </recommendedName>
</protein>
<dbReference type="GO" id="GO:0032183">
    <property type="term" value="F:SUMO binding"/>
    <property type="evidence" value="ECO:0007669"/>
    <property type="project" value="TreeGrafter"/>
</dbReference>
<dbReference type="GO" id="GO:0033768">
    <property type="term" value="C:SUMO-targeted ubiquitin ligase complex"/>
    <property type="evidence" value="ECO:0007669"/>
    <property type="project" value="TreeGrafter"/>
</dbReference>
<dbReference type="FunCoup" id="A7TI31">
    <property type="interactions" value="168"/>
</dbReference>
<evidence type="ECO:0000256" key="2">
    <source>
        <dbReference type="ARBA" id="ARBA00022771"/>
    </source>
</evidence>
<evidence type="ECO:0000313" key="8">
    <source>
        <dbReference type="Proteomes" id="UP000000267"/>
    </source>
</evidence>
<gene>
    <name evidence="7" type="ORF">Kpol_1045p24</name>
</gene>
<dbReference type="EMBL" id="DS480394">
    <property type="protein sequence ID" value="EDO18038.1"/>
    <property type="molecule type" value="Genomic_DNA"/>
</dbReference>
<feature type="compositionally biased region" description="Acidic residues" evidence="5">
    <location>
        <begin position="1"/>
        <end position="14"/>
    </location>
</feature>
<dbReference type="Pfam" id="PF00097">
    <property type="entry name" value="zf-C3HC4"/>
    <property type="match status" value="1"/>
</dbReference>
<dbReference type="AlphaFoldDB" id="A7TI31"/>
<dbReference type="GeneID" id="5546307"/>
<name>A7TI31_VANPO</name>
<dbReference type="Proteomes" id="UP000000267">
    <property type="component" value="Unassembled WGS sequence"/>
</dbReference>
<reference evidence="7 8" key="1">
    <citation type="journal article" date="2007" name="Proc. Natl. Acad. Sci. U.S.A.">
        <title>Independent sorting-out of thousands of duplicated gene pairs in two yeast species descended from a whole-genome duplication.</title>
        <authorList>
            <person name="Scannell D.R."/>
            <person name="Frank A.C."/>
            <person name="Conant G.C."/>
            <person name="Byrne K.P."/>
            <person name="Woolfit M."/>
            <person name="Wolfe K.H."/>
        </authorList>
    </citation>
    <scope>NUCLEOTIDE SEQUENCE [LARGE SCALE GENOMIC DNA]</scope>
    <source>
        <strain evidence="8">ATCC 22028 / DSM 70294 / BCRC 21397 / CBS 2163 / NBRC 10782 / NRRL Y-8283 / UCD 57-17</strain>
    </source>
</reference>
<keyword evidence="2 4" id="KW-0863">Zinc-finger</keyword>
<evidence type="ECO:0000256" key="5">
    <source>
        <dbReference type="SAM" id="MobiDB-lite"/>
    </source>
</evidence>
<dbReference type="InterPro" id="IPR013083">
    <property type="entry name" value="Znf_RING/FYVE/PHD"/>
</dbReference>
<dbReference type="PANTHER" id="PTHR47094:SF1">
    <property type="entry name" value="RING-TYPE E3 UBIQUITIN TRANSFERASE"/>
    <property type="match status" value="1"/>
</dbReference>
<dbReference type="KEGG" id="vpo:Kpol_1045p24"/>
<dbReference type="PhylomeDB" id="A7TI31"/>
<dbReference type="GO" id="GO:0008270">
    <property type="term" value="F:zinc ion binding"/>
    <property type="evidence" value="ECO:0007669"/>
    <property type="project" value="UniProtKB-KW"/>
</dbReference>
<dbReference type="InterPro" id="IPR017907">
    <property type="entry name" value="Znf_RING_CS"/>
</dbReference>
<keyword evidence="1" id="KW-0479">Metal-binding</keyword>
<dbReference type="InterPro" id="IPR018957">
    <property type="entry name" value="Znf_C3HC4_RING-type"/>
</dbReference>
<sequence>MGTSGEDDDEDYLNDEVRSESSEDSILVIDENRLNSDEEGLELLNVLDSAADDNNEGHIIPETIDLESEIREQQVVEVPEEVLLQDIDENEIDDSGETLEYRKKRRLSPPEIKPATDYRCPICFDPPETAMIAPCGHIYCNRCLFPMVNSSRVGKKQGVCALCRKGISFRDVRLVILKKKRVKRKK</sequence>
<dbReference type="PROSITE" id="PS00518">
    <property type="entry name" value="ZF_RING_1"/>
    <property type="match status" value="1"/>
</dbReference>
<dbReference type="Gene3D" id="3.30.40.10">
    <property type="entry name" value="Zinc/RING finger domain, C3HC4 (zinc finger)"/>
    <property type="match status" value="1"/>
</dbReference>
<evidence type="ECO:0000259" key="6">
    <source>
        <dbReference type="PROSITE" id="PS50089"/>
    </source>
</evidence>
<keyword evidence="3" id="KW-0862">Zinc</keyword>
<dbReference type="HOGENOM" id="CLU_081643_1_0_1"/>
<dbReference type="STRING" id="436907.A7TI31"/>
<dbReference type="OMA" id="SLEHERW"/>
<dbReference type="PANTHER" id="PTHR47094">
    <property type="entry name" value="ELFLESS, ISOFORM B"/>
    <property type="match status" value="1"/>
</dbReference>
<dbReference type="GO" id="GO:0016567">
    <property type="term" value="P:protein ubiquitination"/>
    <property type="evidence" value="ECO:0007669"/>
    <property type="project" value="UniProtKB-UniPathway"/>
</dbReference>